<evidence type="ECO:0000256" key="1">
    <source>
        <dbReference type="SAM" id="Phobius"/>
    </source>
</evidence>
<dbReference type="Proteomes" id="UP000195766">
    <property type="component" value="Unassembled WGS sequence"/>
</dbReference>
<protein>
    <recommendedName>
        <fullName evidence="4">DUF2846 domain-containing protein</fullName>
    </recommendedName>
</protein>
<dbReference type="AlphaFoldDB" id="A0A1R4G4R4"/>
<organism evidence="2 3">
    <name type="scientific">Brevundimonas diminuta 3F5N</name>
    <dbReference type="NCBI Taxonomy" id="1255603"/>
    <lineage>
        <taxon>Bacteria</taxon>
        <taxon>Pseudomonadati</taxon>
        <taxon>Pseudomonadota</taxon>
        <taxon>Alphaproteobacteria</taxon>
        <taxon>Caulobacterales</taxon>
        <taxon>Caulobacteraceae</taxon>
        <taxon>Brevundimonas</taxon>
    </lineage>
</organism>
<proteinExistence type="predicted"/>
<name>A0A1R4G4R4_BREDI</name>
<dbReference type="EMBL" id="FUIE01000049">
    <property type="protein sequence ID" value="SJM63136.1"/>
    <property type="molecule type" value="Genomic_DNA"/>
</dbReference>
<evidence type="ECO:0008006" key="4">
    <source>
        <dbReference type="Google" id="ProtNLM"/>
    </source>
</evidence>
<evidence type="ECO:0000313" key="2">
    <source>
        <dbReference type="EMBL" id="SJM63136.1"/>
    </source>
</evidence>
<evidence type="ECO:0000313" key="3">
    <source>
        <dbReference type="Proteomes" id="UP000195766"/>
    </source>
</evidence>
<keyword evidence="1" id="KW-0472">Membrane</keyword>
<feature type="transmembrane region" description="Helical" evidence="1">
    <location>
        <begin position="35"/>
        <end position="53"/>
    </location>
</feature>
<accession>A0A1R4G4R4</accession>
<keyword evidence="1" id="KW-0812">Transmembrane</keyword>
<gene>
    <name evidence="2" type="ORF">FM111_09365</name>
</gene>
<dbReference type="OrthoDB" id="7202325at2"/>
<dbReference type="RefSeq" id="WP_143276083.1">
    <property type="nucleotide sequence ID" value="NZ_FUIE01000049.1"/>
</dbReference>
<feature type="transmembrane region" description="Helical" evidence="1">
    <location>
        <begin position="7"/>
        <end position="29"/>
    </location>
</feature>
<sequence>MNKYAKPLIVGFIVLLVVSFCIGFLGGAVGADLGMLPMMAGLFAGAFTAYIMANLAGNRAGVAASEADRAAAASLTPPPGKALVIIYREGFVAMAAGMNLALDNREFAQIKGGKFTALAVDPGEHELSAGFGGLAGPQNNAATVSFVAREGQAFAYRATVSMGAVKNSVVLVPAPEDKDALSARLARMPMTAPDSAAST</sequence>
<keyword evidence="1" id="KW-1133">Transmembrane helix</keyword>
<reference evidence="2 3" key="1">
    <citation type="submission" date="2017-02" db="EMBL/GenBank/DDBJ databases">
        <authorList>
            <person name="Peterson S.W."/>
        </authorList>
    </citation>
    <scope>NUCLEOTIDE SEQUENCE [LARGE SCALE GENOMIC DNA]</scope>
    <source>
        <strain evidence="2 3">3F5N</strain>
    </source>
</reference>